<keyword evidence="4 7" id="KW-0833">Ubl conjugation pathway</keyword>
<dbReference type="GO" id="GO:0070628">
    <property type="term" value="F:proteasome binding"/>
    <property type="evidence" value="ECO:0007669"/>
    <property type="project" value="TreeGrafter"/>
</dbReference>
<reference evidence="11" key="1">
    <citation type="journal article" date="2013" name="Genetics">
        <title>The draft genome and transcriptome of Panagrellus redivivus are shaped by the harsh demands of a free-living lifestyle.</title>
        <authorList>
            <person name="Srinivasan J."/>
            <person name="Dillman A.R."/>
            <person name="Macchietto M.G."/>
            <person name="Heikkinen L."/>
            <person name="Lakso M."/>
            <person name="Fracchia K.M."/>
            <person name="Antoshechkin I."/>
            <person name="Mortazavi A."/>
            <person name="Wong G."/>
            <person name="Sternberg P.W."/>
        </authorList>
    </citation>
    <scope>NUCLEOTIDE SEQUENCE [LARGE SCALE GENOMIC DNA]</scope>
    <source>
        <strain evidence="11">MT8872</strain>
    </source>
</reference>
<evidence type="ECO:0000256" key="4">
    <source>
        <dbReference type="ARBA" id="ARBA00022786"/>
    </source>
</evidence>
<dbReference type="PANTHER" id="PTHR43982:SF1">
    <property type="entry name" value="UBIQUITIN CARBOXYL-TERMINAL HYDROLASE 14"/>
    <property type="match status" value="1"/>
</dbReference>
<dbReference type="InterPro" id="IPR001394">
    <property type="entry name" value="Peptidase_C19_UCH"/>
</dbReference>
<dbReference type="WBParaSite" id="Pan_g22332.t1">
    <property type="protein sequence ID" value="Pan_g22332.t1"/>
    <property type="gene ID" value="Pan_g22332"/>
</dbReference>
<dbReference type="Pfam" id="PF00240">
    <property type="entry name" value="ubiquitin"/>
    <property type="match status" value="1"/>
</dbReference>
<dbReference type="PROSITE" id="PS00972">
    <property type="entry name" value="USP_1"/>
    <property type="match status" value="1"/>
</dbReference>
<evidence type="ECO:0000256" key="3">
    <source>
        <dbReference type="ARBA" id="ARBA00022670"/>
    </source>
</evidence>
<organism evidence="11 12">
    <name type="scientific">Panagrellus redivivus</name>
    <name type="common">Microworm</name>
    <dbReference type="NCBI Taxonomy" id="6233"/>
    <lineage>
        <taxon>Eukaryota</taxon>
        <taxon>Metazoa</taxon>
        <taxon>Ecdysozoa</taxon>
        <taxon>Nematoda</taxon>
        <taxon>Chromadorea</taxon>
        <taxon>Rhabditida</taxon>
        <taxon>Tylenchina</taxon>
        <taxon>Panagrolaimomorpha</taxon>
        <taxon>Panagrolaimoidea</taxon>
        <taxon>Panagrolaimidae</taxon>
        <taxon>Panagrellus</taxon>
    </lineage>
</organism>
<dbReference type="GO" id="GO:0043161">
    <property type="term" value="P:proteasome-mediated ubiquitin-dependent protein catabolic process"/>
    <property type="evidence" value="ECO:0007669"/>
    <property type="project" value="InterPro"/>
</dbReference>
<protein>
    <recommendedName>
        <fullName evidence="7">Ubiquitin carboxyl-terminal hydrolase</fullName>
        <ecNumber evidence="7">3.4.19.12</ecNumber>
    </recommendedName>
</protein>
<feature type="domain" description="Ubiquitin-like" evidence="9">
    <location>
        <begin position="2"/>
        <end position="69"/>
    </location>
</feature>
<dbReference type="Gene3D" id="3.90.70.10">
    <property type="entry name" value="Cysteine proteinases"/>
    <property type="match status" value="1"/>
</dbReference>
<dbReference type="SMART" id="SM00213">
    <property type="entry name" value="UBQ"/>
    <property type="match status" value="1"/>
</dbReference>
<evidence type="ECO:0000259" key="10">
    <source>
        <dbReference type="PROSITE" id="PS50235"/>
    </source>
</evidence>
<evidence type="ECO:0000256" key="8">
    <source>
        <dbReference type="SAM" id="MobiDB-lite"/>
    </source>
</evidence>
<keyword evidence="5 7" id="KW-0378">Hydrolase</keyword>
<dbReference type="Gene3D" id="3.10.20.90">
    <property type="entry name" value="Phosphatidylinositol 3-kinase Catalytic Subunit, Chain A, domain 1"/>
    <property type="match status" value="1"/>
</dbReference>
<keyword evidence="6 7" id="KW-0788">Thiol protease</keyword>
<dbReference type="SUPFAM" id="SSF54001">
    <property type="entry name" value="Cysteine proteinases"/>
    <property type="match status" value="1"/>
</dbReference>
<dbReference type="PROSITE" id="PS00973">
    <property type="entry name" value="USP_2"/>
    <property type="match status" value="1"/>
</dbReference>
<dbReference type="GO" id="GO:0016579">
    <property type="term" value="P:protein deubiquitination"/>
    <property type="evidence" value="ECO:0007669"/>
    <property type="project" value="InterPro"/>
</dbReference>
<dbReference type="InterPro" id="IPR028889">
    <property type="entry name" value="USP"/>
</dbReference>
<dbReference type="InterPro" id="IPR000626">
    <property type="entry name" value="Ubiquitin-like_dom"/>
</dbReference>
<proteinExistence type="inferred from homology"/>
<dbReference type="EC" id="3.4.19.12" evidence="7"/>
<dbReference type="SUPFAM" id="SSF54236">
    <property type="entry name" value="Ubiquitin-like"/>
    <property type="match status" value="1"/>
</dbReference>
<dbReference type="Pfam" id="PF00443">
    <property type="entry name" value="UCH"/>
    <property type="match status" value="1"/>
</dbReference>
<evidence type="ECO:0000259" key="9">
    <source>
        <dbReference type="PROSITE" id="PS50053"/>
    </source>
</evidence>
<evidence type="ECO:0000313" key="12">
    <source>
        <dbReference type="WBParaSite" id="Pan_g22332.t1"/>
    </source>
</evidence>
<feature type="compositionally biased region" description="Basic and acidic residues" evidence="8">
    <location>
        <begin position="366"/>
        <end position="383"/>
    </location>
</feature>
<dbReference type="PANTHER" id="PTHR43982">
    <property type="entry name" value="UBIQUITIN CARBOXYL-TERMINAL HYDROLASE"/>
    <property type="match status" value="1"/>
</dbReference>
<feature type="domain" description="USP" evidence="10">
    <location>
        <begin position="103"/>
        <end position="469"/>
    </location>
</feature>
<dbReference type="InterPro" id="IPR018200">
    <property type="entry name" value="USP_CS"/>
</dbReference>
<evidence type="ECO:0000256" key="2">
    <source>
        <dbReference type="ARBA" id="ARBA00008739"/>
    </source>
</evidence>
<comment type="similarity">
    <text evidence="2">Belongs to the peptidase C19 family. USP14/UBP6 subfamily.</text>
</comment>
<dbReference type="InterPro" id="IPR044635">
    <property type="entry name" value="UBP14-like"/>
</dbReference>
<evidence type="ECO:0000256" key="6">
    <source>
        <dbReference type="ARBA" id="ARBA00022807"/>
    </source>
</evidence>
<evidence type="ECO:0000256" key="5">
    <source>
        <dbReference type="ARBA" id="ARBA00022801"/>
    </source>
</evidence>
<feature type="region of interest" description="Disordered" evidence="8">
    <location>
        <begin position="366"/>
        <end position="388"/>
    </location>
</feature>
<comment type="catalytic activity">
    <reaction evidence="1 7">
        <text>Thiol-dependent hydrolysis of ester, thioester, amide, peptide and isopeptide bonds formed by the C-terminal Gly of ubiquitin (a 76-residue protein attached to proteins as an intracellular targeting signal).</text>
        <dbReference type="EC" id="3.4.19.12"/>
    </reaction>
</comment>
<dbReference type="GO" id="GO:0061136">
    <property type="term" value="P:regulation of proteasomal protein catabolic process"/>
    <property type="evidence" value="ECO:0007669"/>
    <property type="project" value="TreeGrafter"/>
</dbReference>
<sequence length="474" mass="53455">MPKVSVKWSGKKFDLDADTTNEPLIFKAALFELTGVVPDRQKVVFQGKTLKDDSWNGFNIKDGSLLMMLGSSGAIPTKPAEDEPMEASSNALVDGTKKVNLPAGMENLGNTCYMNATLQVLRAIPELRTALDQYIDPAESTTTPKKICFTLRLLWQLLDNHPNQAITPNVFVMVLHQCFPQLATKTQHGHNEQQDANECYSEIMRCLTTELKYQAPGQQRVDFKKFVEGVHQITMKNTEAEGEETTATETFNELSCYLSQETKYLQLGINKTTETITKFSEKLGRDAKFEKTTLISRLPGYLTIQMVRFFYKEKEQINAKILKDVKFPAILDVFELCTPELKAKLAPARAAFKEYEDSAVEKLRNSKLGGEDGKAKEEEEKKTPQMYHPYNFPDDAGSNNSGFYELRGVVTHKGRSSNSGHYVGWVKLNATQWVMCDDQEVHIVTEDDVMKLSGGGDWHSAYMLLYGPRKRPLN</sequence>
<evidence type="ECO:0000313" key="11">
    <source>
        <dbReference type="Proteomes" id="UP000492821"/>
    </source>
</evidence>
<evidence type="ECO:0000256" key="1">
    <source>
        <dbReference type="ARBA" id="ARBA00000707"/>
    </source>
</evidence>
<dbReference type="CDD" id="cd16104">
    <property type="entry name" value="Ubl_USP14_like"/>
    <property type="match status" value="1"/>
</dbReference>
<evidence type="ECO:0000256" key="7">
    <source>
        <dbReference type="RuleBase" id="RU366025"/>
    </source>
</evidence>
<keyword evidence="3 7" id="KW-0645">Protease</keyword>
<keyword evidence="11" id="KW-1185">Reference proteome</keyword>
<dbReference type="InterPro" id="IPR029071">
    <property type="entry name" value="Ubiquitin-like_domsf"/>
</dbReference>
<reference evidence="12" key="2">
    <citation type="submission" date="2020-10" db="UniProtKB">
        <authorList>
            <consortium name="WormBaseParasite"/>
        </authorList>
    </citation>
    <scope>IDENTIFICATION</scope>
</reference>
<dbReference type="PROSITE" id="PS50235">
    <property type="entry name" value="USP_3"/>
    <property type="match status" value="1"/>
</dbReference>
<dbReference type="AlphaFoldDB" id="A0A7E4ZWS4"/>
<dbReference type="GO" id="GO:0004843">
    <property type="term" value="F:cysteine-type deubiquitinase activity"/>
    <property type="evidence" value="ECO:0007669"/>
    <property type="project" value="UniProtKB-UniRule"/>
</dbReference>
<accession>A0A7E4ZWS4</accession>
<dbReference type="PROSITE" id="PS50053">
    <property type="entry name" value="UBIQUITIN_2"/>
    <property type="match status" value="1"/>
</dbReference>
<dbReference type="InterPro" id="IPR038765">
    <property type="entry name" value="Papain-like_cys_pep_sf"/>
</dbReference>
<name>A0A7E4ZWS4_PANRE</name>
<dbReference type="Proteomes" id="UP000492821">
    <property type="component" value="Unassembled WGS sequence"/>
</dbReference>